<proteinExistence type="predicted"/>
<accession>A0A146K5F0</accession>
<gene>
    <name evidence="1" type="ORF">TPC1_16714</name>
</gene>
<reference evidence="1" key="1">
    <citation type="submission" date="2015-07" db="EMBL/GenBank/DDBJ databases">
        <title>Adaptation to a free-living lifestyle via gene acquisitions in the diplomonad Trepomonas sp. PC1.</title>
        <authorList>
            <person name="Xu F."/>
            <person name="Jerlstrom-Hultqvist J."/>
            <person name="Kolisko M."/>
            <person name="Simpson A.G.B."/>
            <person name="Roger A.J."/>
            <person name="Svard S.G."/>
            <person name="Andersson J.O."/>
        </authorList>
    </citation>
    <scope>NUCLEOTIDE SEQUENCE</scope>
    <source>
        <strain evidence="1">PC1</strain>
    </source>
</reference>
<feature type="non-terminal residue" evidence="1">
    <location>
        <position position="138"/>
    </location>
</feature>
<sequence length="138" mass="16321">IFSLKIALEQKGPELKPSTQQLKDSICEALRQTITDIMPRIPRLSLSLIEKETKLREQTIQLKEKQAQALIIQKENEGLTLTDQDKAEIWKEVDTWKNTKIPDYFIKGKYIDMFTFMEKLWKYDFDIDEVQENTVQQI</sequence>
<organism evidence="1">
    <name type="scientific">Trepomonas sp. PC1</name>
    <dbReference type="NCBI Taxonomy" id="1076344"/>
    <lineage>
        <taxon>Eukaryota</taxon>
        <taxon>Metamonada</taxon>
        <taxon>Diplomonadida</taxon>
        <taxon>Hexamitidae</taxon>
        <taxon>Hexamitinae</taxon>
        <taxon>Trepomonas</taxon>
    </lineage>
</organism>
<protein>
    <submittedName>
        <fullName evidence="1">Dynein heavy chain</fullName>
    </submittedName>
</protein>
<feature type="non-terminal residue" evidence="1">
    <location>
        <position position="1"/>
    </location>
</feature>
<dbReference type="EMBL" id="GDID01004988">
    <property type="protein sequence ID" value="JAP91618.1"/>
    <property type="molecule type" value="Transcribed_RNA"/>
</dbReference>
<evidence type="ECO:0000313" key="1">
    <source>
        <dbReference type="EMBL" id="JAP91618.1"/>
    </source>
</evidence>
<dbReference type="AlphaFoldDB" id="A0A146K5F0"/>
<name>A0A146K5F0_9EUKA</name>